<evidence type="ECO:0000256" key="10">
    <source>
        <dbReference type="ARBA" id="ARBA00048721"/>
    </source>
</evidence>
<dbReference type="GO" id="GO:0009435">
    <property type="term" value="P:NAD+ biosynthetic process"/>
    <property type="evidence" value="ECO:0007669"/>
    <property type="project" value="UniProtKB-UniRule"/>
</dbReference>
<dbReference type="Pfam" id="PF01467">
    <property type="entry name" value="CTP_transf_like"/>
    <property type="match status" value="1"/>
</dbReference>
<dbReference type="EMBL" id="CP032098">
    <property type="protein sequence ID" value="AXX91276.1"/>
    <property type="molecule type" value="Genomic_DNA"/>
</dbReference>
<dbReference type="SUPFAM" id="SSF52374">
    <property type="entry name" value="Nucleotidylyl transferase"/>
    <property type="match status" value="1"/>
</dbReference>
<accession>A0A2G1DF69</accession>
<dbReference type="RefSeq" id="WP_099343367.1">
    <property type="nucleotide sequence ID" value="NZ_CP032098.1"/>
</dbReference>
<evidence type="ECO:0000256" key="8">
    <source>
        <dbReference type="ARBA" id="ARBA00022840"/>
    </source>
</evidence>
<evidence type="ECO:0000256" key="5">
    <source>
        <dbReference type="ARBA" id="ARBA00022679"/>
    </source>
</evidence>
<reference evidence="13 16" key="2">
    <citation type="submission" date="2018-08" db="EMBL/GenBank/DDBJ databases">
        <title>Complete genome of the Arcobacter molluscorum type strain LMG 25693.</title>
        <authorList>
            <person name="Miller W.G."/>
            <person name="Yee E."/>
            <person name="Bono J.L."/>
        </authorList>
    </citation>
    <scope>NUCLEOTIDE SEQUENCE [LARGE SCALE GENOMIC DNA]</scope>
    <source>
        <strain evidence="13 16">CECT 7696</strain>
    </source>
</reference>
<dbReference type="NCBIfam" id="TIGR00482">
    <property type="entry name" value="nicotinate (nicotinamide) nucleotide adenylyltransferase"/>
    <property type="match status" value="1"/>
</dbReference>
<dbReference type="Proteomes" id="UP000221222">
    <property type="component" value="Unassembled WGS sequence"/>
</dbReference>
<dbReference type="PANTHER" id="PTHR39321">
    <property type="entry name" value="NICOTINATE-NUCLEOTIDE ADENYLYLTRANSFERASE-RELATED"/>
    <property type="match status" value="1"/>
</dbReference>
<gene>
    <name evidence="11 14" type="primary">nadD</name>
    <name evidence="13" type="ORF">AMOL_0260</name>
    <name evidence="14" type="ORF">CPU12_12010</name>
</gene>
<dbReference type="InterPro" id="IPR005248">
    <property type="entry name" value="NadD/NMNAT"/>
</dbReference>
<reference evidence="14 15" key="1">
    <citation type="submission" date="2017-09" db="EMBL/GenBank/DDBJ databases">
        <title>Arcobacter canalis sp. nov., a new species isolated from a water canal contaminated with urban sewage.</title>
        <authorList>
            <person name="Perez-Cataluna A."/>
            <person name="Salas-Masso N."/>
            <person name="Figueras M.J."/>
        </authorList>
    </citation>
    <scope>NUCLEOTIDE SEQUENCE [LARGE SCALE GENOMIC DNA]</scope>
    <source>
        <strain evidence="14 15">F98-3</strain>
    </source>
</reference>
<dbReference type="EC" id="2.7.7.18" evidence="11"/>
<evidence type="ECO:0000256" key="9">
    <source>
        <dbReference type="ARBA" id="ARBA00023027"/>
    </source>
</evidence>
<dbReference type="GO" id="GO:0005524">
    <property type="term" value="F:ATP binding"/>
    <property type="evidence" value="ECO:0007669"/>
    <property type="project" value="UniProtKB-KW"/>
</dbReference>
<dbReference type="HAMAP" id="MF_00244">
    <property type="entry name" value="NaMN_adenylyltr"/>
    <property type="match status" value="1"/>
</dbReference>
<dbReference type="InterPro" id="IPR014729">
    <property type="entry name" value="Rossmann-like_a/b/a_fold"/>
</dbReference>
<dbReference type="PANTHER" id="PTHR39321:SF3">
    <property type="entry name" value="PHOSPHOPANTETHEINE ADENYLYLTRANSFERASE"/>
    <property type="match status" value="1"/>
</dbReference>
<evidence type="ECO:0000313" key="14">
    <source>
        <dbReference type="EMBL" id="PHO17135.1"/>
    </source>
</evidence>
<evidence type="ECO:0000256" key="1">
    <source>
        <dbReference type="ARBA" id="ARBA00002324"/>
    </source>
</evidence>
<evidence type="ECO:0000256" key="2">
    <source>
        <dbReference type="ARBA" id="ARBA00005019"/>
    </source>
</evidence>
<evidence type="ECO:0000259" key="12">
    <source>
        <dbReference type="Pfam" id="PF01467"/>
    </source>
</evidence>
<organism evidence="14 15">
    <name type="scientific">Malaciobacter molluscorum LMG 25693</name>
    <dbReference type="NCBI Taxonomy" id="870501"/>
    <lineage>
        <taxon>Bacteria</taxon>
        <taxon>Pseudomonadati</taxon>
        <taxon>Campylobacterota</taxon>
        <taxon>Epsilonproteobacteria</taxon>
        <taxon>Campylobacterales</taxon>
        <taxon>Arcobacteraceae</taxon>
        <taxon>Malaciobacter</taxon>
    </lineage>
</organism>
<protein>
    <recommendedName>
        <fullName evidence="11">Probable nicotinate-nucleotide adenylyltransferase</fullName>
        <ecNumber evidence="11">2.7.7.18</ecNumber>
    </recommendedName>
    <alternativeName>
        <fullName evidence="11">Deamido-NAD(+) diphosphorylase</fullName>
    </alternativeName>
    <alternativeName>
        <fullName evidence="11">Deamido-NAD(+) pyrophosphorylase</fullName>
    </alternativeName>
    <alternativeName>
        <fullName evidence="11">Nicotinate mononucleotide adenylyltransferase</fullName>
        <shortName evidence="11">NaMN adenylyltransferase</shortName>
    </alternativeName>
</protein>
<keyword evidence="6 11" id="KW-0548">Nucleotidyltransferase</keyword>
<evidence type="ECO:0000313" key="13">
    <source>
        <dbReference type="EMBL" id="AXX91276.1"/>
    </source>
</evidence>
<evidence type="ECO:0000256" key="4">
    <source>
        <dbReference type="ARBA" id="ARBA00022642"/>
    </source>
</evidence>
<keyword evidence="15" id="KW-1185">Reference proteome</keyword>
<dbReference type="AlphaFoldDB" id="A0A2G1DF69"/>
<evidence type="ECO:0000256" key="7">
    <source>
        <dbReference type="ARBA" id="ARBA00022741"/>
    </source>
</evidence>
<comment type="catalytic activity">
    <reaction evidence="10 11">
        <text>nicotinate beta-D-ribonucleotide + ATP + H(+) = deamido-NAD(+) + diphosphate</text>
        <dbReference type="Rhea" id="RHEA:22860"/>
        <dbReference type="ChEBI" id="CHEBI:15378"/>
        <dbReference type="ChEBI" id="CHEBI:30616"/>
        <dbReference type="ChEBI" id="CHEBI:33019"/>
        <dbReference type="ChEBI" id="CHEBI:57502"/>
        <dbReference type="ChEBI" id="CHEBI:58437"/>
        <dbReference type="EC" id="2.7.7.18"/>
    </reaction>
</comment>
<dbReference type="Gene3D" id="3.40.50.620">
    <property type="entry name" value="HUPs"/>
    <property type="match status" value="1"/>
</dbReference>
<dbReference type="Proteomes" id="UP000262712">
    <property type="component" value="Chromosome"/>
</dbReference>
<name>A0A2G1DF69_9BACT</name>
<dbReference type="UniPathway" id="UPA00253">
    <property type="reaction ID" value="UER00332"/>
</dbReference>
<evidence type="ECO:0000256" key="11">
    <source>
        <dbReference type="HAMAP-Rule" id="MF_00244"/>
    </source>
</evidence>
<feature type="domain" description="Cytidyltransferase-like" evidence="12">
    <location>
        <begin position="5"/>
        <end position="158"/>
    </location>
</feature>
<sequence length="180" mass="21294">MRIAVFGGSFDPPHIAHEKIVSIALEELDIDKIFIVPTYLNPFKDDFHLKPEKRFSLLSKLFINNKRVIICDYEINQKRKVPSFETIQFLKNHYEISKIYFIIGTDNYKSLNKWYKYDELKKEVEFVVAKRIGFLNENLDKIKTLNVEIDISSTNLRNSINLDFIPKKIKDDVKSLYKTK</sequence>
<keyword evidence="8 11" id="KW-0067">ATP-binding</keyword>
<dbReference type="GO" id="GO:0004515">
    <property type="term" value="F:nicotinate-nucleotide adenylyltransferase activity"/>
    <property type="evidence" value="ECO:0007669"/>
    <property type="project" value="UniProtKB-UniRule"/>
</dbReference>
<comment type="function">
    <text evidence="1 11">Catalyzes the reversible adenylation of nicotinate mononucleotide (NaMN) to nicotinic acid adenine dinucleotide (NaAD).</text>
</comment>
<evidence type="ECO:0000313" key="16">
    <source>
        <dbReference type="Proteomes" id="UP000262712"/>
    </source>
</evidence>
<evidence type="ECO:0000313" key="15">
    <source>
        <dbReference type="Proteomes" id="UP000221222"/>
    </source>
</evidence>
<comment type="similarity">
    <text evidence="3 11">Belongs to the NadD family.</text>
</comment>
<dbReference type="KEGG" id="amol:AMOL_0260"/>
<keyword evidence="4 11" id="KW-0662">Pyridine nucleotide biosynthesis</keyword>
<keyword evidence="7 11" id="KW-0547">Nucleotide-binding</keyword>
<comment type="pathway">
    <text evidence="2 11">Cofactor biosynthesis; NAD(+) biosynthesis; deamido-NAD(+) from nicotinate D-ribonucleotide: step 1/1.</text>
</comment>
<dbReference type="InterPro" id="IPR004821">
    <property type="entry name" value="Cyt_trans-like"/>
</dbReference>
<keyword evidence="9 11" id="KW-0520">NAD</keyword>
<keyword evidence="5 11" id="KW-0808">Transferase</keyword>
<evidence type="ECO:0000256" key="3">
    <source>
        <dbReference type="ARBA" id="ARBA00009014"/>
    </source>
</evidence>
<dbReference type="CDD" id="cd02165">
    <property type="entry name" value="NMNAT"/>
    <property type="match status" value="1"/>
</dbReference>
<dbReference type="EMBL" id="NXFY01000023">
    <property type="protein sequence ID" value="PHO17135.1"/>
    <property type="molecule type" value="Genomic_DNA"/>
</dbReference>
<evidence type="ECO:0000256" key="6">
    <source>
        <dbReference type="ARBA" id="ARBA00022695"/>
    </source>
</evidence>
<proteinExistence type="inferred from homology"/>